<reference evidence="1 2" key="1">
    <citation type="submission" date="2015-01" db="EMBL/GenBank/DDBJ databases">
        <title>The Genome Sequence of Exophiala xenobiotica CBS118157.</title>
        <authorList>
            <consortium name="The Broad Institute Genomics Platform"/>
            <person name="Cuomo C."/>
            <person name="de Hoog S."/>
            <person name="Gorbushina A."/>
            <person name="Stielow B."/>
            <person name="Teixiera M."/>
            <person name="Abouelleil A."/>
            <person name="Chapman S.B."/>
            <person name="Priest M."/>
            <person name="Young S.K."/>
            <person name="Wortman J."/>
            <person name="Nusbaum C."/>
            <person name="Birren B."/>
        </authorList>
    </citation>
    <scope>NUCLEOTIDE SEQUENCE [LARGE SCALE GENOMIC DNA]</scope>
    <source>
        <strain evidence="1 2">CBS 118157</strain>
    </source>
</reference>
<sequence length="114" mass="13227">MPYQLCKAQERSWQPLRRRLYKSGRKVDNEQVTVRWFRSGSGPQGVNVMIRKATSVASMHLKIKQPSENDLQMEQTATAASIPGTTEKYILDWKRRNSHDAFFGDIEGRSRWIS</sequence>
<accession>A0A0D2ES62</accession>
<dbReference type="EMBL" id="KN847319">
    <property type="protein sequence ID" value="KIW57570.1"/>
    <property type="molecule type" value="Genomic_DNA"/>
</dbReference>
<dbReference type="AlphaFoldDB" id="A0A0D2ES62"/>
<dbReference type="HOGENOM" id="CLU_2121095_0_0_1"/>
<protein>
    <submittedName>
        <fullName evidence="1">Uncharacterized protein</fullName>
    </submittedName>
</protein>
<dbReference type="PANTHER" id="PTHR38115">
    <property type="entry name" value="LIPOCALIN-LIKE DOMAIN-CONTAINING PROTEIN"/>
    <property type="match status" value="1"/>
</dbReference>
<dbReference type="PANTHER" id="PTHR38115:SF1">
    <property type="entry name" value="LIPOCALIN-LIKE DOMAIN-CONTAINING PROTEIN"/>
    <property type="match status" value="1"/>
</dbReference>
<organism evidence="1 2">
    <name type="scientific">Exophiala xenobiotica</name>
    <dbReference type="NCBI Taxonomy" id="348802"/>
    <lineage>
        <taxon>Eukaryota</taxon>
        <taxon>Fungi</taxon>
        <taxon>Dikarya</taxon>
        <taxon>Ascomycota</taxon>
        <taxon>Pezizomycotina</taxon>
        <taxon>Eurotiomycetes</taxon>
        <taxon>Chaetothyriomycetidae</taxon>
        <taxon>Chaetothyriales</taxon>
        <taxon>Herpotrichiellaceae</taxon>
        <taxon>Exophiala</taxon>
    </lineage>
</organism>
<evidence type="ECO:0000313" key="2">
    <source>
        <dbReference type="Proteomes" id="UP000054342"/>
    </source>
</evidence>
<keyword evidence="2" id="KW-1185">Reference proteome</keyword>
<dbReference type="InterPro" id="IPR053037">
    <property type="entry name" value="Pericyclase_pydY-like"/>
</dbReference>
<dbReference type="RefSeq" id="XP_013318154.1">
    <property type="nucleotide sequence ID" value="XM_013462700.1"/>
</dbReference>
<name>A0A0D2ES62_9EURO</name>
<proteinExistence type="predicted"/>
<evidence type="ECO:0000313" key="1">
    <source>
        <dbReference type="EMBL" id="KIW57570.1"/>
    </source>
</evidence>
<dbReference type="Proteomes" id="UP000054342">
    <property type="component" value="Unassembled WGS sequence"/>
</dbReference>
<gene>
    <name evidence="1" type="ORF">PV05_06111</name>
</gene>
<dbReference type="GeneID" id="25328019"/>
<dbReference type="OrthoDB" id="4158975at2759"/>